<dbReference type="InterPro" id="IPR000477">
    <property type="entry name" value="RT_dom"/>
</dbReference>
<dbReference type="GO" id="GO:0003676">
    <property type="term" value="F:nucleic acid binding"/>
    <property type="evidence" value="ECO:0007669"/>
    <property type="project" value="InterPro"/>
</dbReference>
<gene>
    <name evidence="6" type="ORF">FSB_LOCUS14303</name>
</gene>
<evidence type="ECO:0000259" key="5">
    <source>
        <dbReference type="PROSITE" id="PS50879"/>
    </source>
</evidence>
<keyword evidence="1" id="KW-0862">Zinc</keyword>
<keyword evidence="3" id="KW-0472">Membrane</keyword>
<dbReference type="CDD" id="cd06222">
    <property type="entry name" value="RNase_H_like"/>
    <property type="match status" value="1"/>
</dbReference>
<dbReference type="InterPro" id="IPR002156">
    <property type="entry name" value="RNaseH_domain"/>
</dbReference>
<evidence type="ECO:0000313" key="6">
    <source>
        <dbReference type="EMBL" id="SPC86421.1"/>
    </source>
</evidence>
<dbReference type="PANTHER" id="PTHR47723:SF19">
    <property type="entry name" value="POLYNUCLEOTIDYL TRANSFERASE, RIBONUCLEASE H-LIKE SUPERFAMILY PROTEIN"/>
    <property type="match status" value="1"/>
</dbReference>
<dbReference type="InterPro" id="IPR036397">
    <property type="entry name" value="RNaseH_sf"/>
</dbReference>
<keyword evidence="1" id="KW-0863">Zinc-finger</keyword>
<accession>A0A2N9FHM3</accession>
<proteinExistence type="predicted"/>
<dbReference type="InterPro" id="IPR044730">
    <property type="entry name" value="RNase_H-like_dom_plant"/>
</dbReference>
<protein>
    <recommendedName>
        <fullName evidence="7">CCHC-type domain-containing protein</fullName>
    </recommendedName>
</protein>
<dbReference type="GO" id="GO:0008270">
    <property type="term" value="F:zinc ion binding"/>
    <property type="evidence" value="ECO:0007669"/>
    <property type="project" value="UniProtKB-KW"/>
</dbReference>
<dbReference type="PROSITE" id="PS50158">
    <property type="entry name" value="ZF_CCHC"/>
    <property type="match status" value="1"/>
</dbReference>
<dbReference type="EMBL" id="OIVN01000848">
    <property type="protein sequence ID" value="SPC86421.1"/>
    <property type="molecule type" value="Genomic_DNA"/>
</dbReference>
<evidence type="ECO:0000256" key="1">
    <source>
        <dbReference type="PROSITE-ProRule" id="PRU00047"/>
    </source>
</evidence>
<evidence type="ECO:0000256" key="2">
    <source>
        <dbReference type="SAM" id="MobiDB-lite"/>
    </source>
</evidence>
<feature type="domain" description="RNase H type-1" evidence="5">
    <location>
        <begin position="1246"/>
        <end position="1376"/>
    </location>
</feature>
<evidence type="ECO:0000256" key="3">
    <source>
        <dbReference type="SAM" id="Phobius"/>
    </source>
</evidence>
<evidence type="ECO:0000259" key="4">
    <source>
        <dbReference type="PROSITE" id="PS50158"/>
    </source>
</evidence>
<keyword evidence="1" id="KW-0479">Metal-binding</keyword>
<keyword evidence="3" id="KW-1133">Transmembrane helix</keyword>
<feature type="domain" description="CCHC-type" evidence="4">
    <location>
        <begin position="166"/>
        <end position="180"/>
    </location>
</feature>
<dbReference type="GO" id="GO:0004523">
    <property type="term" value="F:RNA-DNA hybrid ribonuclease activity"/>
    <property type="evidence" value="ECO:0007669"/>
    <property type="project" value="InterPro"/>
</dbReference>
<evidence type="ECO:0008006" key="7">
    <source>
        <dbReference type="Google" id="ProtNLM"/>
    </source>
</evidence>
<feature type="region of interest" description="Disordered" evidence="2">
    <location>
        <begin position="213"/>
        <end position="253"/>
    </location>
</feature>
<dbReference type="PROSITE" id="PS50879">
    <property type="entry name" value="RNASE_H_1"/>
    <property type="match status" value="1"/>
</dbReference>
<sequence>MNNKLKNGVFLLVFCSSGCCPRRKKSHAQLRAQKRSLDPVHRGRKGLAELAGLLAAWLAALAGLVGCAWLGLLALLAAGPAGFAGWALLPCSFQQPVCCYCFIFLFLLLFHGKLLGALCPLYSRLASRGRYARICVQVNVDIPLVKSVLIGGFVQPVVYEGLNLLCFVCGRLGHRKTNCPYSVKAPVLETCPDVLSGVNGGEDFALVREEGPQHGPFEEETHGTVDASMTRGSPEGKRKTRNLSRSSSPRDQQGKITSPLLLIMANTYPLAGVEETHQWAINLKGKLIIVPHVVLDQIKANPTVIWGWFDLEIRQAWSFIFPCSTGGGEQDTFLEDAAQNFKGANLVCELDPSEEISERRMLVEKLIAMSCMGNVALKKLIQVFQPNFQFNIAICQRELKMGILEHVVSLIQGTNPSLMMMKEQMRRALNPHFQRTVADLVNRHSPVVLIITETRVGGDRAKEITSRLPFDGVIIADTIGFAGGIWLLWNSDRVDVAQLACTEQEIHATVKVVDSSWLGTNPLKTKISMFIELAKVWNKEVFRNLVHKKARLEARLQGIQVSFASDPNSFIVNLEKQLRLEFLDILQLEEEFWAMKSRINWIVQGERNTNFFHTSVVVRRKRNRIVSLKDNLVAFGVFLGGMLGFLRLRRVTWPLGSLFLRMKEDLWSLKPFKALGPDGFHAGFFQRYWGSMGDAVFKEVSHIFDSGCMLEFLNQTLLTLIPKCPGADCLGNFRLISLCNTLYKVVRKIIVKRLRVALPKLISPLQTAFMPGRKGIDNMILVQELVHTMGTKKGKKSYMAIKIDLEKAYDCLEWHFIKDILLLFNFPASLIKLILSYVSSSSISVLFNGGKLEEFKPSRDDLVFFAKADRKNCCHIRKVLDTFCDLSGQKVNLMKSKVYFSPNVKVDARTDLCLVLGFNSTPNLGRLILTQAVTTSIPSYVMQGALLLGKILQRLDKVNRDFLWGSIEEKKKLHLVSWKKIAKPKRLGGLGLQSAKEKNLALLSKLCWRFKTNHVDGWAKALRSCWVIGSNNLLSFWYDPWIKQGNLRSLIVGPLHREEEKLLVKDVVVNGDWHLQQLSFVFPPSVFLVLQATPLRKSSVSEDKLCWMSSSKGDFDSGNAYCLAAGQESILHVLRDCYLAKSFWHEYNFSIFDPDFFSSNLDTWLQSNACCSGMVPNKGYQWGTLFLFGIWSLWLQRNKFIFQQVAPSPHLRHSVEMLVEEFTYSGLNCDQPKTFVVKIVKWDKPPNRWFKLNTDGSAVGNPSHAGCGGLIRDWNGKWFKGFSRKIDPTSSVAAELWALWDGLNLCLLHQLTTVIVELDAKLVVNLMVSSKSFNGENSVLVDDCRELLTRIPHSRVQHCFREANRCADALARRGVKLPQDFCVFDNPPPDVSVILNHDILGLSSNRLLYCW</sequence>
<dbReference type="InterPro" id="IPR053151">
    <property type="entry name" value="RNase_H-like"/>
</dbReference>
<dbReference type="PANTHER" id="PTHR47723">
    <property type="entry name" value="OS05G0353850 PROTEIN"/>
    <property type="match status" value="1"/>
</dbReference>
<keyword evidence="3" id="KW-0812">Transmembrane</keyword>
<feature type="compositionally biased region" description="Polar residues" evidence="2">
    <location>
        <begin position="243"/>
        <end position="253"/>
    </location>
</feature>
<reference evidence="6" key="1">
    <citation type="submission" date="2018-02" db="EMBL/GenBank/DDBJ databases">
        <authorList>
            <person name="Cohen D.B."/>
            <person name="Kent A.D."/>
        </authorList>
    </citation>
    <scope>NUCLEOTIDE SEQUENCE</scope>
</reference>
<dbReference type="Pfam" id="PF00078">
    <property type="entry name" value="RVT_1"/>
    <property type="match status" value="1"/>
</dbReference>
<dbReference type="CDD" id="cd01650">
    <property type="entry name" value="RT_nLTR_like"/>
    <property type="match status" value="1"/>
</dbReference>
<dbReference type="InterPro" id="IPR001878">
    <property type="entry name" value="Znf_CCHC"/>
</dbReference>
<dbReference type="SUPFAM" id="SSF53098">
    <property type="entry name" value="Ribonuclease H-like"/>
    <property type="match status" value="1"/>
</dbReference>
<name>A0A2N9FHM3_FAGSY</name>
<organism evidence="6">
    <name type="scientific">Fagus sylvatica</name>
    <name type="common">Beechnut</name>
    <dbReference type="NCBI Taxonomy" id="28930"/>
    <lineage>
        <taxon>Eukaryota</taxon>
        <taxon>Viridiplantae</taxon>
        <taxon>Streptophyta</taxon>
        <taxon>Embryophyta</taxon>
        <taxon>Tracheophyta</taxon>
        <taxon>Spermatophyta</taxon>
        <taxon>Magnoliopsida</taxon>
        <taxon>eudicotyledons</taxon>
        <taxon>Gunneridae</taxon>
        <taxon>Pentapetalae</taxon>
        <taxon>rosids</taxon>
        <taxon>fabids</taxon>
        <taxon>Fagales</taxon>
        <taxon>Fagaceae</taxon>
        <taxon>Fagus</taxon>
    </lineage>
</organism>
<dbReference type="InterPro" id="IPR012337">
    <property type="entry name" value="RNaseH-like_sf"/>
</dbReference>
<feature type="transmembrane region" description="Helical" evidence="3">
    <location>
        <begin position="97"/>
        <end position="118"/>
    </location>
</feature>
<dbReference type="Pfam" id="PF13456">
    <property type="entry name" value="RVT_3"/>
    <property type="match status" value="1"/>
</dbReference>
<dbReference type="Gene3D" id="3.30.420.10">
    <property type="entry name" value="Ribonuclease H-like superfamily/Ribonuclease H"/>
    <property type="match status" value="1"/>
</dbReference>
<feature type="compositionally biased region" description="Basic and acidic residues" evidence="2">
    <location>
        <begin position="213"/>
        <end position="223"/>
    </location>
</feature>
<feature type="transmembrane region" description="Helical" evidence="3">
    <location>
        <begin position="52"/>
        <end position="76"/>
    </location>
</feature>